<evidence type="ECO:0000256" key="8">
    <source>
        <dbReference type="SAM" id="MobiDB-lite"/>
    </source>
</evidence>
<feature type="repeat" description="Pumilio" evidence="7">
    <location>
        <begin position="668"/>
        <end position="703"/>
    </location>
</feature>
<feature type="compositionally biased region" description="Polar residues" evidence="8">
    <location>
        <begin position="12"/>
        <end position="31"/>
    </location>
</feature>
<dbReference type="GO" id="GO:0006417">
    <property type="term" value="P:regulation of translation"/>
    <property type="evidence" value="ECO:0007669"/>
    <property type="project" value="UniProtKB-KW"/>
</dbReference>
<comment type="function">
    <text evidence="6">Sequence-specific RNA-binding protein that regulates translation and mRNA stability by binding the 3'-UTR of target mRNAs. Binds the APUM-binding elements (APBEs) in the 3'-UTR mRNA sequence of CLV1, PNH, WUS and FAS2.</text>
</comment>
<keyword evidence="5" id="KW-0694">RNA-binding</keyword>
<evidence type="ECO:0000256" key="3">
    <source>
        <dbReference type="ARBA" id="ARBA00022737"/>
    </source>
</evidence>
<dbReference type="InterPro" id="IPR012940">
    <property type="entry name" value="NABP"/>
</dbReference>
<reference evidence="11" key="1">
    <citation type="submission" date="2025-08" db="UniProtKB">
        <authorList>
            <consortium name="RefSeq"/>
        </authorList>
    </citation>
    <scope>IDENTIFICATION</scope>
</reference>
<keyword evidence="2" id="KW-0963">Cytoplasm</keyword>
<feature type="repeat" description="Pumilio" evidence="7">
    <location>
        <begin position="776"/>
        <end position="812"/>
    </location>
</feature>
<sequence length="960" mass="105176">MATESPVRLIGSSGSTNWPMNKDSSNFPTSTSNMAAQELGLLLNGDRFQGGKKFSVPSRSGSAPPSVDGSLASLRNLISQQSAGSDQSLENLSNVVESFESEEQLIADPAYLAYYSSNVNLNPRLPPPLISPETRRLVHHIGGYGENWRTLSFDDNNKGPLFVSRPALSTHKEEPEDDSSPKQEPSDRTDRNSGFASARFASPSKGRHKSLVDLIQEDFPRTPSPVYHNQSRPTNHGPAEGVSSGHSGASPPSSLKGELKSGNVNLDNGGLVVSVPEPDIGSLESDMKNLRMSNDGHRGHNTRQHPQQNVSHPRAPPSQGQVGQSQMAGTRRSQNLVDPILHGQTKLASVEAQPVIQSTGLTPPLYATAAAYGGPYYSNLQPSSLFPPQYNVGGYALTAPIMQPFITGYTHNAIPLPVDNPSSPNFSPRISGVATGGNLPPGVDLQQFYKFYGQLGMAMQPSFPDPVYMSYFQPSPVEAYSGANQYDAIASRGTPVGGMPDTYDPQKGLMPASYSSDQRPQLIRTGANNPNPRKGGPGSPTIYGSPPNMGVFMQYPTSPLASPVYQGSPVHGAGFSGRRNETMRLPFSPGRNAANSAGWPGQRGRERVEDIKSPTFLEELKSSKGRRFELSEIAGRIVEFSSDQHGSRFIQQKLETCSAEEKASVFEEVLPHASTLMTDVFGNYVIQKFFEHGSPEQRKQLANQLAGHVLPLSLQMYGCRVIQKALEVIELDQKTSLVLELDGHVMQCVRDQNGNHVIQKCIECVPTERIGFIISAFRGQVATLSTHPYGCRVIQRVLEHCTDEMQSQCIIDEILQSAFLLAQDQYGNYVTQHVLEKGKPHERSLIINKLAGQVVQMSQHKFASNVIEKCLEYGNATEKELLIEEIVGQTEGNDNLLTMMKDQFANYVVQKILETCSDKQRESILERIRIHLPALKKYTYGKHIVVRVEQLSDEEGHQEM</sequence>
<dbReference type="RefSeq" id="XP_039132169.1">
    <property type="nucleotide sequence ID" value="XM_039276235.1"/>
</dbReference>
<proteinExistence type="predicted"/>
<dbReference type="InterPro" id="IPR033712">
    <property type="entry name" value="Pumilio_RNA-bd"/>
</dbReference>
<dbReference type="GeneID" id="120268957"/>
<feature type="compositionally biased region" description="Basic and acidic residues" evidence="8">
    <location>
        <begin position="170"/>
        <end position="191"/>
    </location>
</feature>
<evidence type="ECO:0000256" key="7">
    <source>
        <dbReference type="PROSITE-ProRule" id="PRU00317"/>
    </source>
</evidence>
<evidence type="ECO:0000256" key="1">
    <source>
        <dbReference type="ARBA" id="ARBA00004496"/>
    </source>
</evidence>
<name>A0AB40BXI8_DIOCR</name>
<gene>
    <name evidence="11" type="primary">LOC120268957</name>
</gene>
<dbReference type="Proteomes" id="UP001515500">
    <property type="component" value="Chromosome 9"/>
</dbReference>
<evidence type="ECO:0000259" key="9">
    <source>
        <dbReference type="PROSITE" id="PS50303"/>
    </source>
</evidence>
<feature type="repeat" description="Pumilio" evidence="7">
    <location>
        <begin position="704"/>
        <end position="740"/>
    </location>
</feature>
<dbReference type="PROSITE" id="PS50302">
    <property type="entry name" value="PUM"/>
    <property type="match status" value="7"/>
</dbReference>
<dbReference type="InterPro" id="IPR016024">
    <property type="entry name" value="ARM-type_fold"/>
</dbReference>
<evidence type="ECO:0000256" key="6">
    <source>
        <dbReference type="ARBA" id="ARBA00055193"/>
    </source>
</evidence>
<dbReference type="SMART" id="SM00025">
    <property type="entry name" value="Pumilio"/>
    <property type="match status" value="8"/>
</dbReference>
<feature type="region of interest" description="Disordered" evidence="8">
    <location>
        <begin position="586"/>
        <end position="606"/>
    </location>
</feature>
<feature type="compositionally biased region" description="Low complexity" evidence="8">
    <location>
        <begin position="243"/>
        <end position="254"/>
    </location>
</feature>
<feature type="repeat" description="Pumilio" evidence="7">
    <location>
        <begin position="813"/>
        <end position="848"/>
    </location>
</feature>
<evidence type="ECO:0000313" key="10">
    <source>
        <dbReference type="Proteomes" id="UP001515500"/>
    </source>
</evidence>
<dbReference type="PANTHER" id="PTHR12537">
    <property type="entry name" value="RNA BINDING PROTEIN PUMILIO-RELATED"/>
    <property type="match status" value="1"/>
</dbReference>
<dbReference type="Pfam" id="PF00806">
    <property type="entry name" value="PUF"/>
    <property type="match status" value="8"/>
</dbReference>
<keyword evidence="3" id="KW-0677">Repeat</keyword>
<dbReference type="InterPro" id="IPR011989">
    <property type="entry name" value="ARM-like"/>
</dbReference>
<comment type="subcellular location">
    <subcellularLocation>
        <location evidence="1">Cytoplasm</location>
    </subcellularLocation>
</comment>
<dbReference type="Gene3D" id="1.25.10.10">
    <property type="entry name" value="Leucine-rich Repeat Variant"/>
    <property type="match status" value="1"/>
</dbReference>
<keyword evidence="4" id="KW-0810">Translation regulation</keyword>
<dbReference type="InterPro" id="IPR033133">
    <property type="entry name" value="PUM-HD"/>
</dbReference>
<evidence type="ECO:0000256" key="5">
    <source>
        <dbReference type="ARBA" id="ARBA00022884"/>
    </source>
</evidence>
<dbReference type="GO" id="GO:0003729">
    <property type="term" value="F:mRNA binding"/>
    <property type="evidence" value="ECO:0007669"/>
    <property type="project" value="TreeGrafter"/>
</dbReference>
<dbReference type="Pfam" id="PF07990">
    <property type="entry name" value="NABP"/>
    <property type="match status" value="1"/>
</dbReference>
<feature type="region of interest" description="Disordered" evidence="8">
    <location>
        <begin position="522"/>
        <end position="541"/>
    </location>
</feature>
<feature type="compositionally biased region" description="Basic and acidic residues" evidence="8">
    <location>
        <begin position="285"/>
        <end position="298"/>
    </location>
</feature>
<evidence type="ECO:0000256" key="2">
    <source>
        <dbReference type="ARBA" id="ARBA00022490"/>
    </source>
</evidence>
<feature type="repeat" description="Pumilio" evidence="7">
    <location>
        <begin position="849"/>
        <end position="884"/>
    </location>
</feature>
<feature type="repeat" description="Pumilio" evidence="7">
    <location>
        <begin position="885"/>
        <end position="926"/>
    </location>
</feature>
<keyword evidence="10" id="KW-1185">Reference proteome</keyword>
<protein>
    <submittedName>
        <fullName evidence="11">Pumilio homolog 5 isoform X3</fullName>
    </submittedName>
</protein>
<dbReference type="PROSITE" id="PS50303">
    <property type="entry name" value="PUM_HD"/>
    <property type="match status" value="1"/>
</dbReference>
<dbReference type="PANTHER" id="PTHR12537:SF119">
    <property type="entry name" value="PUMILIO HOMOLOG 6, CHLOROPLASTIC"/>
    <property type="match status" value="1"/>
</dbReference>
<evidence type="ECO:0000256" key="4">
    <source>
        <dbReference type="ARBA" id="ARBA00022845"/>
    </source>
</evidence>
<organism evidence="10 11">
    <name type="scientific">Dioscorea cayennensis subsp. rotundata</name>
    <name type="common">White Guinea yam</name>
    <name type="synonym">Dioscorea rotundata</name>
    <dbReference type="NCBI Taxonomy" id="55577"/>
    <lineage>
        <taxon>Eukaryota</taxon>
        <taxon>Viridiplantae</taxon>
        <taxon>Streptophyta</taxon>
        <taxon>Embryophyta</taxon>
        <taxon>Tracheophyta</taxon>
        <taxon>Spermatophyta</taxon>
        <taxon>Magnoliopsida</taxon>
        <taxon>Liliopsida</taxon>
        <taxon>Dioscoreales</taxon>
        <taxon>Dioscoreaceae</taxon>
        <taxon>Dioscorea</taxon>
    </lineage>
</organism>
<dbReference type="GO" id="GO:0005737">
    <property type="term" value="C:cytoplasm"/>
    <property type="evidence" value="ECO:0007669"/>
    <property type="project" value="UniProtKB-SubCell"/>
</dbReference>
<accession>A0AB40BXI8</accession>
<dbReference type="CDD" id="cd07920">
    <property type="entry name" value="Pumilio"/>
    <property type="match status" value="1"/>
</dbReference>
<dbReference type="AlphaFoldDB" id="A0AB40BXI8"/>
<feature type="compositionally biased region" description="Polar residues" evidence="8">
    <location>
        <begin position="318"/>
        <end position="331"/>
    </location>
</feature>
<feature type="region of interest" description="Disordered" evidence="8">
    <location>
        <begin position="168"/>
        <end position="331"/>
    </location>
</feature>
<dbReference type="SUPFAM" id="SSF48371">
    <property type="entry name" value="ARM repeat"/>
    <property type="match status" value="1"/>
</dbReference>
<dbReference type="FunFam" id="1.25.10.10:FF:000004">
    <property type="entry name" value="Pumilio homolog 1 isoform 2"/>
    <property type="match status" value="1"/>
</dbReference>
<feature type="repeat" description="Pumilio" evidence="7">
    <location>
        <begin position="632"/>
        <end position="667"/>
    </location>
</feature>
<evidence type="ECO:0000313" key="11">
    <source>
        <dbReference type="RefSeq" id="XP_039132169.1"/>
    </source>
</evidence>
<feature type="domain" description="PUM-HD" evidence="9">
    <location>
        <begin position="612"/>
        <end position="952"/>
    </location>
</feature>
<dbReference type="InterPro" id="IPR001313">
    <property type="entry name" value="Pumilio_RNA-bd_rpt"/>
</dbReference>
<feature type="region of interest" description="Disordered" evidence="8">
    <location>
        <begin position="1"/>
        <end position="31"/>
    </location>
</feature>